<evidence type="ECO:0000256" key="5">
    <source>
        <dbReference type="ARBA" id="ARBA00023163"/>
    </source>
</evidence>
<dbReference type="InterPro" id="IPR013324">
    <property type="entry name" value="RNA_pol_sigma_r3/r4-like"/>
</dbReference>
<dbReference type="InterPro" id="IPR013249">
    <property type="entry name" value="RNA_pol_sigma70_r4_t2"/>
</dbReference>
<dbReference type="SUPFAM" id="SSF88946">
    <property type="entry name" value="Sigma2 domain of RNA polymerase sigma factors"/>
    <property type="match status" value="1"/>
</dbReference>
<dbReference type="InterPro" id="IPR014284">
    <property type="entry name" value="RNA_pol_sigma-70_dom"/>
</dbReference>
<dbReference type="PANTHER" id="PTHR43133">
    <property type="entry name" value="RNA POLYMERASE ECF-TYPE SIGMA FACTO"/>
    <property type="match status" value="1"/>
</dbReference>
<evidence type="ECO:0000313" key="9">
    <source>
        <dbReference type="EMBL" id="MDT0567865.1"/>
    </source>
</evidence>
<evidence type="ECO:0000256" key="1">
    <source>
        <dbReference type="ARBA" id="ARBA00010641"/>
    </source>
</evidence>
<feature type="domain" description="RNA polymerase sigma-70 region 2" evidence="7">
    <location>
        <begin position="33"/>
        <end position="100"/>
    </location>
</feature>
<dbReference type="EMBL" id="JAVRFJ010000007">
    <property type="protein sequence ID" value="MDT0567865.1"/>
    <property type="molecule type" value="Genomic_DNA"/>
</dbReference>
<dbReference type="SUPFAM" id="SSF88659">
    <property type="entry name" value="Sigma3 and sigma4 domains of RNA polymerase sigma factors"/>
    <property type="match status" value="1"/>
</dbReference>
<gene>
    <name evidence="9" type="ORF">RM704_10355</name>
</gene>
<evidence type="ECO:0000256" key="3">
    <source>
        <dbReference type="ARBA" id="ARBA00023082"/>
    </source>
</evidence>
<dbReference type="InterPro" id="IPR000838">
    <property type="entry name" value="RNA_pol_sigma70_ECF_CS"/>
</dbReference>
<sequence>MNTQANAKITSPGGERTLIERARVGDRTAFATLYNDNQQVVYRYFYVRVRNRQLAEDLTQEVFVRALRRISAFQFQGSNIQAWLVTIARNLYFDHLKSARTRYERPTDEFFEAVEQDRSAETDAMRELEVVEAADTVRRAMSVLNPSQRRCVELRYLHGLSGPETAAKLKITVGAVKSMTFRAMEEMRAELRAPKGMAA</sequence>
<dbReference type="NCBIfam" id="TIGR02937">
    <property type="entry name" value="sigma70-ECF"/>
    <property type="match status" value="1"/>
</dbReference>
<comment type="similarity">
    <text evidence="1 6">Belongs to the sigma-70 factor family. ECF subfamily.</text>
</comment>
<evidence type="ECO:0000259" key="7">
    <source>
        <dbReference type="Pfam" id="PF04542"/>
    </source>
</evidence>
<dbReference type="InterPro" id="IPR039425">
    <property type="entry name" value="RNA_pol_sigma-70-like"/>
</dbReference>
<evidence type="ECO:0000259" key="8">
    <source>
        <dbReference type="Pfam" id="PF08281"/>
    </source>
</evidence>
<keyword evidence="10" id="KW-1185">Reference proteome</keyword>
<dbReference type="CDD" id="cd06171">
    <property type="entry name" value="Sigma70_r4"/>
    <property type="match status" value="1"/>
</dbReference>
<feature type="domain" description="RNA polymerase sigma factor 70 region 4 type 2" evidence="8">
    <location>
        <begin position="137"/>
        <end position="187"/>
    </location>
</feature>
<keyword evidence="3 6" id="KW-0731">Sigma factor</keyword>
<organism evidence="9 10">
    <name type="scientific">Streptomyces gottesmaniae</name>
    <dbReference type="NCBI Taxonomy" id="3075518"/>
    <lineage>
        <taxon>Bacteria</taxon>
        <taxon>Bacillati</taxon>
        <taxon>Actinomycetota</taxon>
        <taxon>Actinomycetes</taxon>
        <taxon>Kitasatosporales</taxon>
        <taxon>Streptomycetaceae</taxon>
        <taxon>Streptomyces</taxon>
    </lineage>
</organism>
<keyword evidence="4 6" id="KW-0238">DNA-binding</keyword>
<proteinExistence type="inferred from homology"/>
<dbReference type="Proteomes" id="UP001180737">
    <property type="component" value="Unassembled WGS sequence"/>
</dbReference>
<evidence type="ECO:0000256" key="2">
    <source>
        <dbReference type="ARBA" id="ARBA00023015"/>
    </source>
</evidence>
<accession>A0ABU2YU67</accession>
<dbReference type="InterPro" id="IPR036388">
    <property type="entry name" value="WH-like_DNA-bd_sf"/>
</dbReference>
<dbReference type="Pfam" id="PF08281">
    <property type="entry name" value="Sigma70_r4_2"/>
    <property type="match status" value="1"/>
</dbReference>
<keyword evidence="5 6" id="KW-0804">Transcription</keyword>
<protein>
    <recommendedName>
        <fullName evidence="6">RNA polymerase sigma factor</fullName>
    </recommendedName>
</protein>
<evidence type="ECO:0000313" key="10">
    <source>
        <dbReference type="Proteomes" id="UP001180737"/>
    </source>
</evidence>
<evidence type="ECO:0000256" key="4">
    <source>
        <dbReference type="ARBA" id="ARBA00023125"/>
    </source>
</evidence>
<dbReference type="Gene3D" id="1.10.10.10">
    <property type="entry name" value="Winged helix-like DNA-binding domain superfamily/Winged helix DNA-binding domain"/>
    <property type="match status" value="1"/>
</dbReference>
<dbReference type="Gene3D" id="1.10.1740.10">
    <property type="match status" value="1"/>
</dbReference>
<evidence type="ECO:0000256" key="6">
    <source>
        <dbReference type="RuleBase" id="RU000716"/>
    </source>
</evidence>
<keyword evidence="2 6" id="KW-0805">Transcription regulation</keyword>
<dbReference type="InterPro" id="IPR013325">
    <property type="entry name" value="RNA_pol_sigma_r2"/>
</dbReference>
<dbReference type="RefSeq" id="WP_052146356.1">
    <property type="nucleotide sequence ID" value="NZ_JAVRFJ010000007.1"/>
</dbReference>
<dbReference type="InterPro" id="IPR007627">
    <property type="entry name" value="RNA_pol_sigma70_r2"/>
</dbReference>
<dbReference type="PROSITE" id="PS01063">
    <property type="entry name" value="SIGMA70_ECF"/>
    <property type="match status" value="1"/>
</dbReference>
<reference evidence="9" key="1">
    <citation type="submission" date="2024-05" db="EMBL/GenBank/DDBJ databases">
        <title>30 novel species of actinomycetes from the DSMZ collection.</title>
        <authorList>
            <person name="Nouioui I."/>
        </authorList>
    </citation>
    <scope>NUCLEOTIDE SEQUENCE</scope>
    <source>
        <strain evidence="9">DSM 3412</strain>
    </source>
</reference>
<comment type="caution">
    <text evidence="9">The sequence shown here is derived from an EMBL/GenBank/DDBJ whole genome shotgun (WGS) entry which is preliminary data.</text>
</comment>
<name>A0ABU2YU67_9ACTN</name>
<dbReference type="Pfam" id="PF04542">
    <property type="entry name" value="Sigma70_r2"/>
    <property type="match status" value="1"/>
</dbReference>
<dbReference type="PANTHER" id="PTHR43133:SF57">
    <property type="entry name" value="RNA POLYMERASE SIGMA-70 FACTOR"/>
    <property type="match status" value="1"/>
</dbReference>